<dbReference type="RefSeq" id="WP_065121631.1">
    <property type="nucleotide sequence ID" value="NZ_LZKQ01000186.1"/>
</dbReference>
<dbReference type="OrthoDB" id="4724261at2"/>
<reference evidence="2 3" key="1">
    <citation type="submission" date="2016-06" db="EMBL/GenBank/DDBJ databases">
        <authorList>
            <person name="Kjaerup R.B."/>
            <person name="Dalgaard T.S."/>
            <person name="Juul-Madsen H.R."/>
        </authorList>
    </citation>
    <scope>NUCLEOTIDE SEQUENCE [LARGE SCALE GENOMIC DNA]</scope>
    <source>
        <strain evidence="2 3">1081914.2</strain>
    </source>
</reference>
<feature type="chain" id="PRO_5038653668" description="Secreted protein" evidence="1">
    <location>
        <begin position="24"/>
        <end position="174"/>
    </location>
</feature>
<accession>A0A1A3C3Y1</accession>
<dbReference type="eggNOG" id="ENOG50323C7">
    <property type="taxonomic scope" value="Bacteria"/>
</dbReference>
<comment type="caution">
    <text evidence="2">The sequence shown here is derived from an EMBL/GenBank/DDBJ whole genome shotgun (WGS) entry which is preliminary data.</text>
</comment>
<protein>
    <recommendedName>
        <fullName evidence="4">Secreted protein</fullName>
    </recommendedName>
</protein>
<proteinExistence type="predicted"/>
<evidence type="ECO:0000313" key="2">
    <source>
        <dbReference type="EMBL" id="OBI81830.1"/>
    </source>
</evidence>
<dbReference type="Proteomes" id="UP000093795">
    <property type="component" value="Unassembled WGS sequence"/>
</dbReference>
<evidence type="ECO:0000313" key="3">
    <source>
        <dbReference type="Proteomes" id="UP000093795"/>
    </source>
</evidence>
<organism evidence="2 3">
    <name type="scientific">Mycobacterium asiaticum</name>
    <dbReference type="NCBI Taxonomy" id="1790"/>
    <lineage>
        <taxon>Bacteria</taxon>
        <taxon>Bacillati</taxon>
        <taxon>Actinomycetota</taxon>
        <taxon>Actinomycetes</taxon>
        <taxon>Mycobacteriales</taxon>
        <taxon>Mycobacteriaceae</taxon>
        <taxon>Mycobacterium</taxon>
    </lineage>
</organism>
<evidence type="ECO:0008006" key="4">
    <source>
        <dbReference type="Google" id="ProtNLM"/>
    </source>
</evidence>
<gene>
    <name evidence="2" type="ORF">A9X01_23095</name>
</gene>
<sequence length="174" mass="18147">MTNSRILLAAAVAVALGPAIPLAIPGVASASALADGTYRFDFDGSKQTVDGAPKPTGSHSTLIAMRSACPPSGCVATAWDTSIGPTWLQPPEEGALVFRENRDQWVATRWKMFTCNNTIKQGTETLSFQVKADGTFVGVSTQLEAPCAPIVIPFTATRVGDVGPDVQVADPNSA</sequence>
<feature type="signal peptide" evidence="1">
    <location>
        <begin position="1"/>
        <end position="23"/>
    </location>
</feature>
<evidence type="ECO:0000256" key="1">
    <source>
        <dbReference type="SAM" id="SignalP"/>
    </source>
</evidence>
<dbReference type="AlphaFoldDB" id="A0A1A3C3Y1"/>
<dbReference type="STRING" id="1790.A5645_04270"/>
<dbReference type="EMBL" id="LZKQ01000186">
    <property type="protein sequence ID" value="OBI81830.1"/>
    <property type="molecule type" value="Genomic_DNA"/>
</dbReference>
<keyword evidence="1" id="KW-0732">Signal</keyword>
<name>A0A1A3C3Y1_MYCAS</name>